<sequence length="320" mass="34348">MRRWLSDAADALERHQEELNTLNVFPVADADTGTNLAITVRAGAQAGEMVNTTLVGELFEICGRHCLEEAKGNSGTLFAVILSGFADPLREESRLTAFGLARALEHARTRVSGALHDPVEGTILSFIDDITRAAGAWEDAEDSNKNLCTMLEHLVGVGNKSVRRTNAQLEILRDTGWVDAGALGMLIIFDVLAHTVRGEDYPGGEARPYAELLTPQDAEPQRAKERSAASSAAGSSEADDGGVEFMCSIDLDALSAAQVRHELSEIGDSVIMSAVSQNEGEKIRWKVHVHVREAAEAMAVLSPHGKPLGITTEPLTAEDK</sequence>
<dbReference type="Proteomes" id="UP000462152">
    <property type="component" value="Unassembled WGS sequence"/>
</dbReference>
<dbReference type="Gene3D" id="1.25.40.340">
    <property type="match status" value="1"/>
</dbReference>
<dbReference type="AlphaFoldDB" id="A0A7K1LG17"/>
<dbReference type="EMBL" id="WOGT01000001">
    <property type="protein sequence ID" value="MUN54135.1"/>
    <property type="molecule type" value="Genomic_DNA"/>
</dbReference>
<dbReference type="InterPro" id="IPR036117">
    <property type="entry name" value="DhaL_dom_sf"/>
</dbReference>
<dbReference type="GO" id="GO:0004371">
    <property type="term" value="F:glycerone kinase activity"/>
    <property type="evidence" value="ECO:0007669"/>
    <property type="project" value="InterPro"/>
</dbReference>
<proteinExistence type="predicted"/>
<dbReference type="InterPro" id="IPR050270">
    <property type="entry name" value="DegV_domain_contain"/>
</dbReference>
<dbReference type="OrthoDB" id="9760324at2"/>
<evidence type="ECO:0000256" key="1">
    <source>
        <dbReference type="SAM" id="MobiDB-lite"/>
    </source>
</evidence>
<name>A0A7K1LG17_9MICC</name>
<dbReference type="PANTHER" id="PTHR33434:SF2">
    <property type="entry name" value="FATTY ACID-BINDING PROTEIN TM_1468"/>
    <property type="match status" value="1"/>
</dbReference>
<dbReference type="PANTHER" id="PTHR33434">
    <property type="entry name" value="DEGV DOMAIN-CONTAINING PROTEIN DR_1986-RELATED"/>
    <property type="match status" value="1"/>
</dbReference>
<dbReference type="Pfam" id="PF21645">
    <property type="entry name" value="FakA-like_M"/>
    <property type="match status" value="1"/>
</dbReference>
<organism evidence="3 4">
    <name type="scientific">Rothia koreensis</name>
    <dbReference type="NCBI Taxonomy" id="592378"/>
    <lineage>
        <taxon>Bacteria</taxon>
        <taxon>Bacillati</taxon>
        <taxon>Actinomycetota</taxon>
        <taxon>Actinomycetes</taxon>
        <taxon>Micrococcales</taxon>
        <taxon>Micrococcaceae</taxon>
        <taxon>Rothia</taxon>
    </lineage>
</organism>
<reference evidence="3 4" key="1">
    <citation type="submission" date="2019-12" db="EMBL/GenBank/DDBJ databases">
        <authorList>
            <person name="Li J."/>
            <person name="Shi Y."/>
            <person name="Xu G."/>
            <person name="Xiao D."/>
            <person name="Ran X."/>
        </authorList>
    </citation>
    <scope>NUCLEOTIDE SEQUENCE [LARGE SCALE GENOMIC DNA]</scope>
    <source>
        <strain evidence="3 4">JCM 15915</strain>
    </source>
</reference>
<dbReference type="SUPFAM" id="SSF101473">
    <property type="entry name" value="DhaL-like"/>
    <property type="match status" value="1"/>
</dbReference>
<feature type="region of interest" description="Disordered" evidence="1">
    <location>
        <begin position="213"/>
        <end position="239"/>
    </location>
</feature>
<dbReference type="RefSeq" id="WP_129314214.1">
    <property type="nucleotide sequence ID" value="NZ_NOIQ01000001.1"/>
</dbReference>
<dbReference type="PROSITE" id="PS51480">
    <property type="entry name" value="DHAL"/>
    <property type="match status" value="1"/>
</dbReference>
<keyword evidence="4" id="KW-1185">Reference proteome</keyword>
<evidence type="ECO:0000313" key="3">
    <source>
        <dbReference type="EMBL" id="MUN54135.1"/>
    </source>
</evidence>
<accession>A0A7K1LG17</accession>
<dbReference type="Pfam" id="PF02734">
    <property type="entry name" value="Dak2"/>
    <property type="match status" value="1"/>
</dbReference>
<dbReference type="SMART" id="SM01120">
    <property type="entry name" value="Dak2"/>
    <property type="match status" value="1"/>
</dbReference>
<feature type="domain" description="DhaL" evidence="2">
    <location>
        <begin position="1"/>
        <end position="194"/>
    </location>
</feature>
<protein>
    <submittedName>
        <fullName evidence="3">DAK2 domain-containing protein</fullName>
    </submittedName>
</protein>
<evidence type="ECO:0000313" key="4">
    <source>
        <dbReference type="Proteomes" id="UP000462152"/>
    </source>
</evidence>
<gene>
    <name evidence="3" type="ORF">GMA10_02685</name>
</gene>
<evidence type="ECO:0000259" key="2">
    <source>
        <dbReference type="PROSITE" id="PS51480"/>
    </source>
</evidence>
<dbReference type="InterPro" id="IPR004007">
    <property type="entry name" value="DhaL_dom"/>
</dbReference>
<dbReference type="InterPro" id="IPR048394">
    <property type="entry name" value="FakA-like_M"/>
</dbReference>
<comment type="caution">
    <text evidence="3">The sequence shown here is derived from an EMBL/GenBank/DDBJ whole genome shotgun (WGS) entry which is preliminary data.</text>
</comment>
<dbReference type="GO" id="GO:0006071">
    <property type="term" value="P:glycerol metabolic process"/>
    <property type="evidence" value="ECO:0007669"/>
    <property type="project" value="InterPro"/>
</dbReference>